<protein>
    <submittedName>
        <fullName evidence="4">Related to UDP-glucose 6-dehydrogenase</fullName>
    </submittedName>
</protein>
<comment type="caution">
    <text evidence="4">The sequence shown here is derived from an EMBL/GenBank/DDBJ whole genome shotgun (WGS) entry which is preliminary data.</text>
</comment>
<dbReference type="InterPro" id="IPR008927">
    <property type="entry name" value="6-PGluconate_DH-like_C_sf"/>
</dbReference>
<evidence type="ECO:0000256" key="2">
    <source>
        <dbReference type="SAM" id="MobiDB-lite"/>
    </source>
</evidence>
<feature type="region of interest" description="Disordered" evidence="2">
    <location>
        <begin position="1"/>
        <end position="25"/>
    </location>
</feature>
<dbReference type="InterPro" id="IPR028356">
    <property type="entry name" value="UDPglc_DH_euk"/>
</dbReference>
<dbReference type="AlphaFoldDB" id="A0AAI8YZE6"/>
<dbReference type="GO" id="GO:0006024">
    <property type="term" value="P:glycosaminoglycan biosynthetic process"/>
    <property type="evidence" value="ECO:0007669"/>
    <property type="project" value="TreeGrafter"/>
</dbReference>
<dbReference type="PANTHER" id="PTHR11374">
    <property type="entry name" value="UDP-GLUCOSE DEHYDROGENASE/UDP-MANNAC DEHYDROGENASE"/>
    <property type="match status" value="1"/>
</dbReference>
<dbReference type="GO" id="GO:0051287">
    <property type="term" value="F:NAD binding"/>
    <property type="evidence" value="ECO:0007669"/>
    <property type="project" value="InterPro"/>
</dbReference>
<evidence type="ECO:0000256" key="1">
    <source>
        <dbReference type="ARBA" id="ARBA00047473"/>
    </source>
</evidence>
<evidence type="ECO:0000259" key="3">
    <source>
        <dbReference type="Pfam" id="PF00984"/>
    </source>
</evidence>
<organism evidence="4 5">
    <name type="scientific">Lecanosticta acicola</name>
    <dbReference type="NCBI Taxonomy" id="111012"/>
    <lineage>
        <taxon>Eukaryota</taxon>
        <taxon>Fungi</taxon>
        <taxon>Dikarya</taxon>
        <taxon>Ascomycota</taxon>
        <taxon>Pezizomycotina</taxon>
        <taxon>Dothideomycetes</taxon>
        <taxon>Dothideomycetidae</taxon>
        <taxon>Mycosphaerellales</taxon>
        <taxon>Mycosphaerellaceae</taxon>
        <taxon>Lecanosticta</taxon>
    </lineage>
</organism>
<dbReference type="InterPro" id="IPR014026">
    <property type="entry name" value="UDP-Glc/GDP-Man_DH_dimer"/>
</dbReference>
<feature type="domain" description="UDP-glucose/GDP-mannose dehydrogenase dimerisation" evidence="3">
    <location>
        <begin position="80"/>
        <end position="126"/>
    </location>
</feature>
<dbReference type="GO" id="GO:0005634">
    <property type="term" value="C:nucleus"/>
    <property type="evidence" value="ECO:0007669"/>
    <property type="project" value="TreeGrafter"/>
</dbReference>
<comment type="catalytic activity">
    <reaction evidence="1">
        <text>UDP-alpha-D-glucose + 2 NAD(+) + H2O = UDP-alpha-D-glucuronate + 2 NADH + 3 H(+)</text>
        <dbReference type="Rhea" id="RHEA:23596"/>
        <dbReference type="ChEBI" id="CHEBI:15377"/>
        <dbReference type="ChEBI" id="CHEBI:15378"/>
        <dbReference type="ChEBI" id="CHEBI:57540"/>
        <dbReference type="ChEBI" id="CHEBI:57945"/>
        <dbReference type="ChEBI" id="CHEBI:58052"/>
        <dbReference type="ChEBI" id="CHEBI:58885"/>
        <dbReference type="EC" id="1.1.1.22"/>
    </reaction>
</comment>
<dbReference type="PANTHER" id="PTHR11374:SF3">
    <property type="entry name" value="UDP-GLUCOSE 6-DEHYDROGENASE"/>
    <property type="match status" value="1"/>
</dbReference>
<gene>
    <name evidence="4" type="ORF">LECACI_7A004814</name>
</gene>
<dbReference type="GO" id="GO:0003979">
    <property type="term" value="F:UDP-glucose 6-dehydrogenase activity"/>
    <property type="evidence" value="ECO:0007669"/>
    <property type="project" value="UniProtKB-EC"/>
</dbReference>
<dbReference type="Gene3D" id="3.40.50.720">
    <property type="entry name" value="NAD(P)-binding Rossmann-like Domain"/>
    <property type="match status" value="1"/>
</dbReference>
<evidence type="ECO:0000313" key="4">
    <source>
        <dbReference type="EMBL" id="CAK4022201.1"/>
    </source>
</evidence>
<name>A0AAI8YZE6_9PEZI</name>
<reference evidence="4" key="1">
    <citation type="submission" date="2023-11" db="EMBL/GenBank/DDBJ databases">
        <authorList>
            <person name="Alioto T."/>
            <person name="Alioto T."/>
            <person name="Gomez Garrido J."/>
        </authorList>
    </citation>
    <scope>NUCLEOTIDE SEQUENCE</scope>
</reference>
<sequence length="128" mass="13608">MSRPRRATSTKTHTGADKTRLGAPEGIDYEPALDHVIKVARDGTDGRVPNLHFSTNISKAIDEAQLIFVAVNTPTKTVGLGADIDGISRVVGQDNRIGSRMLKASAGLGGSCFKKDVLSLVYIAESPF</sequence>
<keyword evidence="5" id="KW-1185">Reference proteome</keyword>
<dbReference type="Pfam" id="PF00984">
    <property type="entry name" value="UDPG_MGDP_dh"/>
    <property type="match status" value="1"/>
</dbReference>
<dbReference type="Proteomes" id="UP001296104">
    <property type="component" value="Unassembled WGS sequence"/>
</dbReference>
<dbReference type="EMBL" id="CAVMBE010000028">
    <property type="protein sequence ID" value="CAK4022201.1"/>
    <property type="molecule type" value="Genomic_DNA"/>
</dbReference>
<dbReference type="SUPFAM" id="SSF48179">
    <property type="entry name" value="6-phosphogluconate dehydrogenase C-terminal domain-like"/>
    <property type="match status" value="1"/>
</dbReference>
<evidence type="ECO:0000313" key="5">
    <source>
        <dbReference type="Proteomes" id="UP001296104"/>
    </source>
</evidence>
<proteinExistence type="predicted"/>
<accession>A0AAI8YZE6</accession>